<reference evidence="1" key="1">
    <citation type="journal article" date="2019" name="Sci. Rep.">
        <title>Draft genome of Tanacetum cinerariifolium, the natural source of mosquito coil.</title>
        <authorList>
            <person name="Yamashiro T."/>
            <person name="Shiraishi A."/>
            <person name="Satake H."/>
            <person name="Nakayama K."/>
        </authorList>
    </citation>
    <scope>NUCLEOTIDE SEQUENCE</scope>
</reference>
<dbReference type="AlphaFoldDB" id="A0A699GP02"/>
<evidence type="ECO:0000313" key="1">
    <source>
        <dbReference type="EMBL" id="GEV66890.1"/>
    </source>
</evidence>
<name>A0A699GP02_TANCI</name>
<accession>A0A699GP02</accession>
<organism evidence="1">
    <name type="scientific">Tanacetum cinerariifolium</name>
    <name type="common">Dalmatian daisy</name>
    <name type="synonym">Chrysanthemum cinerariifolium</name>
    <dbReference type="NCBI Taxonomy" id="118510"/>
    <lineage>
        <taxon>Eukaryota</taxon>
        <taxon>Viridiplantae</taxon>
        <taxon>Streptophyta</taxon>
        <taxon>Embryophyta</taxon>
        <taxon>Tracheophyta</taxon>
        <taxon>Spermatophyta</taxon>
        <taxon>Magnoliopsida</taxon>
        <taxon>eudicotyledons</taxon>
        <taxon>Gunneridae</taxon>
        <taxon>Pentapetalae</taxon>
        <taxon>asterids</taxon>
        <taxon>campanulids</taxon>
        <taxon>Asterales</taxon>
        <taxon>Asteraceae</taxon>
        <taxon>Asteroideae</taxon>
        <taxon>Anthemideae</taxon>
        <taxon>Anthemidinae</taxon>
        <taxon>Tanacetum</taxon>
    </lineage>
</organism>
<gene>
    <name evidence="1" type="ORF">Tci_138867</name>
</gene>
<sequence>MQLSTEQAFCLPLLNPKSEKLHIIQTPVEIEISKELPKISLVKTSFQKLKNDLASFDKVVKVKTTPDAITERSWGFERTKKVFKEEDIPFINSFRAPFKDFENGLHNELNEVKTVFNQMKDVVQQCSVDKKYFNIEKKEVSLDNDRLLDHIIVQDVMNIMMHVDFVLAKVSPADNLEIDLKLRDWSRKMITYLNFSYLKI</sequence>
<protein>
    <submittedName>
        <fullName evidence="1">Uncharacterized protein</fullName>
    </submittedName>
</protein>
<comment type="caution">
    <text evidence="1">The sequence shown here is derived from an EMBL/GenBank/DDBJ whole genome shotgun (WGS) entry which is preliminary data.</text>
</comment>
<dbReference type="EMBL" id="BKCJ010030474">
    <property type="protein sequence ID" value="GEV66890.1"/>
    <property type="molecule type" value="Genomic_DNA"/>
</dbReference>
<proteinExistence type="predicted"/>